<evidence type="ECO:0000256" key="4">
    <source>
        <dbReference type="ARBA" id="ARBA00022801"/>
    </source>
</evidence>
<comment type="subcellular location">
    <subcellularLocation>
        <location evidence="6">Cytoplasm</location>
    </subcellularLocation>
</comment>
<dbReference type="Gene3D" id="1.10.150.80">
    <property type="entry name" value="HRDC domain"/>
    <property type="match status" value="1"/>
</dbReference>
<evidence type="ECO:0000256" key="3">
    <source>
        <dbReference type="ARBA" id="ARBA00022722"/>
    </source>
</evidence>
<keyword evidence="2 6" id="KW-0819">tRNA processing</keyword>
<dbReference type="CDD" id="cd06142">
    <property type="entry name" value="RNaseD_exo"/>
    <property type="match status" value="1"/>
</dbReference>
<comment type="function">
    <text evidence="6">Exonuclease involved in the 3' processing of various precursor tRNAs. Initiates hydrolysis at the 3'-terminus of an RNA molecule and releases 5'-mononucleotides.</text>
</comment>
<dbReference type="Pfam" id="PF01612">
    <property type="entry name" value="DNA_pol_A_exo1"/>
    <property type="match status" value="1"/>
</dbReference>
<dbReference type="RefSeq" id="WP_237440747.1">
    <property type="nucleotide sequence ID" value="NZ_BAAADZ010000010.1"/>
</dbReference>
<dbReference type="SMART" id="SM00341">
    <property type="entry name" value="HRDC"/>
    <property type="match status" value="1"/>
</dbReference>
<dbReference type="SUPFAM" id="SSF47819">
    <property type="entry name" value="HRDC-like"/>
    <property type="match status" value="2"/>
</dbReference>
<dbReference type="PANTHER" id="PTHR47649">
    <property type="entry name" value="RIBONUCLEASE D"/>
    <property type="match status" value="1"/>
</dbReference>
<dbReference type="InterPro" id="IPR002562">
    <property type="entry name" value="3'-5'_exonuclease_dom"/>
</dbReference>
<keyword evidence="5 6" id="KW-0269">Exonuclease</keyword>
<organism evidence="8 9">
    <name type="scientific">Erythrobacter ramosus</name>
    <dbReference type="NCBI Taxonomy" id="35811"/>
    <lineage>
        <taxon>Bacteria</taxon>
        <taxon>Pseudomonadati</taxon>
        <taxon>Pseudomonadota</taxon>
        <taxon>Alphaproteobacteria</taxon>
        <taxon>Sphingomonadales</taxon>
        <taxon>Erythrobacteraceae</taxon>
        <taxon>Erythrobacter/Porphyrobacter group</taxon>
        <taxon>Erythrobacter</taxon>
    </lineage>
</organism>
<gene>
    <name evidence="6" type="primary">rnd</name>
    <name evidence="8" type="ORF">FHS52_002338</name>
</gene>
<comment type="cofactor">
    <cofactor evidence="6">
        <name>a divalent metal cation</name>
        <dbReference type="ChEBI" id="CHEBI:60240"/>
    </cofactor>
</comment>
<dbReference type="InterPro" id="IPR051086">
    <property type="entry name" value="RNase_D-like"/>
</dbReference>
<dbReference type="Pfam" id="PF00570">
    <property type="entry name" value="HRDC"/>
    <property type="match status" value="1"/>
</dbReference>
<dbReference type="Gene3D" id="3.30.420.10">
    <property type="entry name" value="Ribonuclease H-like superfamily/Ribonuclease H"/>
    <property type="match status" value="1"/>
</dbReference>
<protein>
    <recommendedName>
        <fullName evidence="6">Ribonuclease D</fullName>
        <shortName evidence="6">RNase D</shortName>
        <ecNumber evidence="6">3.1.13.5</ecNumber>
    </recommendedName>
</protein>
<keyword evidence="1 6" id="KW-0963">Cytoplasm</keyword>
<dbReference type="SMART" id="SM00474">
    <property type="entry name" value="35EXOc"/>
    <property type="match status" value="1"/>
</dbReference>
<name>A0ABR6I0C9_9SPHN</name>
<dbReference type="Proteomes" id="UP000548685">
    <property type="component" value="Unassembled WGS sequence"/>
</dbReference>
<evidence type="ECO:0000259" key="7">
    <source>
        <dbReference type="PROSITE" id="PS50967"/>
    </source>
</evidence>
<dbReference type="InterPro" id="IPR012337">
    <property type="entry name" value="RNaseH-like_sf"/>
</dbReference>
<evidence type="ECO:0000256" key="5">
    <source>
        <dbReference type="ARBA" id="ARBA00022839"/>
    </source>
</evidence>
<dbReference type="SUPFAM" id="SSF53098">
    <property type="entry name" value="Ribonuclease H-like"/>
    <property type="match status" value="1"/>
</dbReference>
<accession>A0ABR6I0C9</accession>
<keyword evidence="3 6" id="KW-0540">Nuclease</keyword>
<dbReference type="InterPro" id="IPR036397">
    <property type="entry name" value="RNaseH_sf"/>
</dbReference>
<dbReference type="HAMAP" id="MF_01899">
    <property type="entry name" value="RNase_D"/>
    <property type="match status" value="1"/>
</dbReference>
<keyword evidence="9" id="KW-1185">Reference proteome</keyword>
<proteinExistence type="inferred from homology"/>
<reference evidence="8 9" key="1">
    <citation type="submission" date="2020-08" db="EMBL/GenBank/DDBJ databases">
        <title>Genomic Encyclopedia of Type Strains, Phase IV (KMG-IV): sequencing the most valuable type-strain genomes for metagenomic binning, comparative biology and taxonomic classification.</title>
        <authorList>
            <person name="Goeker M."/>
        </authorList>
    </citation>
    <scope>NUCLEOTIDE SEQUENCE [LARGE SCALE GENOMIC DNA]</scope>
    <source>
        <strain evidence="8 9">DSM 8510</strain>
    </source>
</reference>
<comment type="similarity">
    <text evidence="6">Belongs to the RNase D family.</text>
</comment>
<dbReference type="InterPro" id="IPR002121">
    <property type="entry name" value="HRDC_dom"/>
</dbReference>
<evidence type="ECO:0000256" key="1">
    <source>
        <dbReference type="ARBA" id="ARBA00022490"/>
    </source>
</evidence>
<evidence type="ECO:0000256" key="6">
    <source>
        <dbReference type="HAMAP-Rule" id="MF_01899"/>
    </source>
</evidence>
<comment type="catalytic activity">
    <reaction evidence="6">
        <text>Exonucleolytic cleavage that removes extra residues from the 3'-terminus of tRNA to produce 5'-mononucleotides.</text>
        <dbReference type="EC" id="3.1.13.5"/>
    </reaction>
</comment>
<evidence type="ECO:0000256" key="2">
    <source>
        <dbReference type="ARBA" id="ARBA00022694"/>
    </source>
</evidence>
<dbReference type="PROSITE" id="PS50967">
    <property type="entry name" value="HRDC"/>
    <property type="match status" value="1"/>
</dbReference>
<keyword evidence="4 6" id="KW-0378">Hydrolase</keyword>
<dbReference type="EMBL" id="JACICE010000002">
    <property type="protein sequence ID" value="MBB3776369.1"/>
    <property type="molecule type" value="Genomic_DNA"/>
</dbReference>
<dbReference type="InterPro" id="IPR010997">
    <property type="entry name" value="HRDC-like_sf"/>
</dbReference>
<feature type="domain" description="HRDC" evidence="7">
    <location>
        <begin position="212"/>
        <end position="293"/>
    </location>
</feature>
<evidence type="ECO:0000313" key="8">
    <source>
        <dbReference type="EMBL" id="MBB3776369.1"/>
    </source>
</evidence>
<evidence type="ECO:0000313" key="9">
    <source>
        <dbReference type="Proteomes" id="UP000548685"/>
    </source>
</evidence>
<dbReference type="GO" id="GO:0033890">
    <property type="term" value="F:ribonuclease D activity"/>
    <property type="evidence" value="ECO:0007669"/>
    <property type="project" value="UniProtKB-EC"/>
</dbReference>
<dbReference type="InterPro" id="IPR044876">
    <property type="entry name" value="HRDC_dom_sf"/>
</dbReference>
<dbReference type="NCBIfam" id="TIGR01388">
    <property type="entry name" value="rnd"/>
    <property type="match status" value="1"/>
</dbReference>
<comment type="caution">
    <text evidence="8">The sequence shown here is derived from an EMBL/GenBank/DDBJ whole genome shotgun (WGS) entry which is preliminary data.</text>
</comment>
<dbReference type="PANTHER" id="PTHR47649:SF1">
    <property type="entry name" value="RIBONUCLEASE D"/>
    <property type="match status" value="1"/>
</dbReference>
<sequence>MKIHPLITTTEALSDLCTRLAKSEFVAVDTEFMRENTYWPELCLVQIANTEEAAAIDPMAPGIDLKPLLDLMCGNEDVLKVFHAGSQDVEIIVNLTQRTPHPIFDTQIAMMAISQSEQIGYANLVETWMGLTIDKGARFTDWSRRPLSDRQIEYAIGDVTHLATIFPRILKKLIKTGRGLWLDAEMEKLADPSNYITDPGQAWKRIRQPGRNPLVLGRMKALAGWRESEAQHKNIPRGRIMRDETLADIASHPPKTQADLAKVRGLSAAWRDNDIGKRLMKILADAEPLPKDEMPEKIKQGAPLGKEGALVADLLKLLLKIRAREIDVAPRLLTRADEMEALAAGARDLPVLQGWRFEVFGKDALDLVEGKLAFAVERGKLKMTHIDDVVVVATELEPAAEHEGDPDTLAAE</sequence>
<dbReference type="EC" id="3.1.13.5" evidence="6"/>
<dbReference type="InterPro" id="IPR006292">
    <property type="entry name" value="RNase_D"/>
</dbReference>